<feature type="region of interest" description="Disordered" evidence="1">
    <location>
        <begin position="33"/>
        <end position="71"/>
    </location>
</feature>
<dbReference type="SUPFAM" id="SSF49452">
    <property type="entry name" value="Starch-binding domain-like"/>
    <property type="match status" value="3"/>
</dbReference>
<dbReference type="InterPro" id="IPR008969">
    <property type="entry name" value="CarboxyPept-like_regulatory"/>
</dbReference>
<organism evidence="2 3">
    <name type="scientific">Corallococcus terminator</name>
    <dbReference type="NCBI Taxonomy" id="2316733"/>
    <lineage>
        <taxon>Bacteria</taxon>
        <taxon>Pseudomonadati</taxon>
        <taxon>Myxococcota</taxon>
        <taxon>Myxococcia</taxon>
        <taxon>Myxococcales</taxon>
        <taxon>Cystobacterineae</taxon>
        <taxon>Myxococcaceae</taxon>
        <taxon>Corallococcus</taxon>
    </lineage>
</organism>
<accession>A0A3A8J0J2</accession>
<sequence>MRGRLIGVLTVLLVGCGLALLWGLRSRGPEAAGERATVATQGPARAASTPGRSDRTDAGDTPPLAQAPSEAEGALDVEVLVGEQPIAGAHARLYWQGAREASSGTTAWRRVGEGVTDARGHVRIASGPGRYLVAVRAPAQAPLLREVVRPQGERLTSLRVSLLPGQSLTGHTVVKRTQEPLPLVELILTAHTKTLEPWQRAEAPDEERVYVTSDARGAFRVDGLAPGTWRLEARAPGHARVVMERLLIPSEGPLTVALRVAGVIEGFVVDAEGLPAADAEVRVDGSSDPGVTTGAQGGFSLEVEPGSHTLSAWRGEESGALDAPVVSIAGGVVRDARIRLGPGAWLEGRVVERSSGTPVEGASVDLRRSGGDEDVGRALSDAEGHFRLRGLAPGSYDASVSAPGFSSIVRYGLTVGAGEHFPVELMLPRTGAVEGQVRDTRGSPVAQARVSRLAPGSDADRVMGEARTDATGHYRLEGLPPGWMSLSARREGATVGVVRSVEVGEDGAARADFTLEGTGTVEGVVRATRGALPQGTLSVTSLGQDSGSPGAVSAEATFRMVLPPGLHMLLLTERGRFDMSAQKSVHVEEGRTVQVEFTWEVSREASEYRGVVLEPDGTPSPGASITLAAAEGRGTPLMMDSADEEGRFSISLAPDASTRRVVLNARNGGRSSEAVPVSAGQDVVVRLRPAASLRGRVVREDGPVRGFSLTLQLQKGFLAQGQGPREFSGERFEWKGVPAEPLQLVAQAADGASGEARVSPGVGGTLEVEISLKALATVSGRVVDAATKAPVTDAFVSIEGEAHGEGNGPDEQGRFTFSDVRAGERVLLITAPAHGHVRRPLKLQAGEVIHVGQIELEARPPTSGPPSP</sequence>
<dbReference type="Pfam" id="PF13620">
    <property type="entry name" value="CarboxypepD_reg"/>
    <property type="match status" value="2"/>
</dbReference>
<evidence type="ECO:0008006" key="4">
    <source>
        <dbReference type="Google" id="ProtNLM"/>
    </source>
</evidence>
<dbReference type="SUPFAM" id="SSF49464">
    <property type="entry name" value="Carboxypeptidase regulatory domain-like"/>
    <property type="match status" value="2"/>
</dbReference>
<protein>
    <recommendedName>
        <fullName evidence="4">Carboxypeptidase regulatory-like domain-containing protein</fullName>
    </recommendedName>
</protein>
<keyword evidence="3" id="KW-1185">Reference proteome</keyword>
<evidence type="ECO:0000313" key="2">
    <source>
        <dbReference type="EMBL" id="RKG88488.1"/>
    </source>
</evidence>
<dbReference type="AlphaFoldDB" id="A0A3A8J0J2"/>
<evidence type="ECO:0000256" key="1">
    <source>
        <dbReference type="SAM" id="MobiDB-lite"/>
    </source>
</evidence>
<dbReference type="EMBL" id="RAVZ01000081">
    <property type="protein sequence ID" value="RKG88488.1"/>
    <property type="molecule type" value="Genomic_DNA"/>
</dbReference>
<dbReference type="GO" id="GO:0030246">
    <property type="term" value="F:carbohydrate binding"/>
    <property type="evidence" value="ECO:0007669"/>
    <property type="project" value="InterPro"/>
</dbReference>
<dbReference type="Gene3D" id="2.60.40.1120">
    <property type="entry name" value="Carboxypeptidase-like, regulatory domain"/>
    <property type="match status" value="4"/>
</dbReference>
<dbReference type="InterPro" id="IPR013784">
    <property type="entry name" value="Carb-bd-like_fold"/>
</dbReference>
<proteinExistence type="predicted"/>
<dbReference type="PROSITE" id="PS51257">
    <property type="entry name" value="PROKAR_LIPOPROTEIN"/>
    <property type="match status" value="1"/>
</dbReference>
<name>A0A3A8J0J2_9BACT</name>
<evidence type="ECO:0000313" key="3">
    <source>
        <dbReference type="Proteomes" id="UP000268094"/>
    </source>
</evidence>
<gene>
    <name evidence="2" type="ORF">D7V88_14200</name>
</gene>
<dbReference type="Proteomes" id="UP000268094">
    <property type="component" value="Unassembled WGS sequence"/>
</dbReference>
<comment type="caution">
    <text evidence="2">The sequence shown here is derived from an EMBL/GenBank/DDBJ whole genome shotgun (WGS) entry which is preliminary data.</text>
</comment>
<reference evidence="3" key="1">
    <citation type="submission" date="2018-09" db="EMBL/GenBank/DDBJ databases">
        <authorList>
            <person name="Livingstone P.G."/>
            <person name="Whitworth D.E."/>
        </authorList>
    </citation>
    <scope>NUCLEOTIDE SEQUENCE [LARGE SCALE GENOMIC DNA]</scope>
    <source>
        <strain evidence="3">CA054A</strain>
    </source>
</reference>